<protein>
    <recommendedName>
        <fullName evidence="6 19">Adenosylcobinamide-GDP ribazoletransferase</fullName>
        <ecNumber evidence="5 19">2.7.8.26</ecNumber>
    </recommendedName>
    <alternativeName>
        <fullName evidence="16 19">Cobalamin synthase</fullName>
    </alternativeName>
    <alternativeName>
        <fullName evidence="15 19">Cobalamin-5'-phosphate synthase</fullName>
    </alternativeName>
</protein>
<evidence type="ECO:0000256" key="7">
    <source>
        <dbReference type="ARBA" id="ARBA00022475"/>
    </source>
</evidence>
<evidence type="ECO:0000256" key="6">
    <source>
        <dbReference type="ARBA" id="ARBA00015850"/>
    </source>
</evidence>
<evidence type="ECO:0000256" key="18">
    <source>
        <dbReference type="ARBA" id="ARBA00049504"/>
    </source>
</evidence>
<keyword evidence="9 19" id="KW-0808">Transferase</keyword>
<comment type="pathway">
    <text evidence="3 19">Cofactor biosynthesis; adenosylcobalamin biosynthesis; adenosylcobalamin from cob(II)yrinate a,c-diamide: step 7/7.</text>
</comment>
<comment type="similarity">
    <text evidence="4 19">Belongs to the CobS family.</text>
</comment>
<comment type="function">
    <text evidence="14 19">Joins adenosylcobinamide-GDP and alpha-ribazole to generate adenosylcobalamin (Ado-cobalamin). Also synthesizes adenosylcobalamin 5'-phosphate from adenosylcobinamide-GDP and alpha-ribazole 5'-phosphate.</text>
</comment>
<evidence type="ECO:0000256" key="17">
    <source>
        <dbReference type="ARBA" id="ARBA00048623"/>
    </source>
</evidence>
<dbReference type="PANTHER" id="PTHR34148:SF1">
    <property type="entry name" value="ADENOSYLCOBINAMIDE-GDP RIBAZOLETRANSFERASE"/>
    <property type="match status" value="1"/>
</dbReference>
<accession>A0A316DIG4</accession>
<dbReference type="NCBIfam" id="NF001277">
    <property type="entry name" value="PRK00235.1-3"/>
    <property type="match status" value="1"/>
</dbReference>
<dbReference type="OrthoDB" id="9794626at2"/>
<dbReference type="Proteomes" id="UP000245489">
    <property type="component" value="Unassembled WGS sequence"/>
</dbReference>
<dbReference type="Pfam" id="PF02654">
    <property type="entry name" value="CobS"/>
    <property type="match status" value="1"/>
</dbReference>
<keyword evidence="10 19" id="KW-0812">Transmembrane</keyword>
<dbReference type="RefSeq" id="WP_109745059.1">
    <property type="nucleotide sequence ID" value="NZ_QGGO01000036.1"/>
</dbReference>
<evidence type="ECO:0000256" key="10">
    <source>
        <dbReference type="ARBA" id="ARBA00022692"/>
    </source>
</evidence>
<evidence type="ECO:0000256" key="19">
    <source>
        <dbReference type="HAMAP-Rule" id="MF_00719"/>
    </source>
</evidence>
<feature type="transmembrane region" description="Helical" evidence="19">
    <location>
        <begin position="142"/>
        <end position="164"/>
    </location>
</feature>
<name>A0A316DIG4_9BACT</name>
<dbReference type="GO" id="GO:0005886">
    <property type="term" value="C:plasma membrane"/>
    <property type="evidence" value="ECO:0007669"/>
    <property type="project" value="UniProtKB-SubCell"/>
</dbReference>
<dbReference type="HAMAP" id="MF_00719">
    <property type="entry name" value="CobS"/>
    <property type="match status" value="1"/>
</dbReference>
<gene>
    <name evidence="19" type="primary">cobS</name>
    <name evidence="20" type="ORF">LV89_04403</name>
</gene>
<evidence type="ECO:0000256" key="8">
    <source>
        <dbReference type="ARBA" id="ARBA00022573"/>
    </source>
</evidence>
<dbReference type="GO" id="GO:0008818">
    <property type="term" value="F:cobalamin 5'-phosphate synthase activity"/>
    <property type="evidence" value="ECO:0007669"/>
    <property type="project" value="UniProtKB-UniRule"/>
</dbReference>
<keyword evidence="11 19" id="KW-0460">Magnesium</keyword>
<evidence type="ECO:0000256" key="16">
    <source>
        <dbReference type="ARBA" id="ARBA00032853"/>
    </source>
</evidence>
<dbReference type="InterPro" id="IPR003805">
    <property type="entry name" value="CobS"/>
</dbReference>
<evidence type="ECO:0000256" key="1">
    <source>
        <dbReference type="ARBA" id="ARBA00001946"/>
    </source>
</evidence>
<keyword evidence="12 19" id="KW-1133">Transmembrane helix</keyword>
<evidence type="ECO:0000256" key="9">
    <source>
        <dbReference type="ARBA" id="ARBA00022679"/>
    </source>
</evidence>
<keyword evidence="8 19" id="KW-0169">Cobalamin biosynthesis</keyword>
<dbReference type="GO" id="GO:0051073">
    <property type="term" value="F:adenosylcobinamide-GDP ribazoletransferase activity"/>
    <property type="evidence" value="ECO:0007669"/>
    <property type="project" value="UniProtKB-UniRule"/>
</dbReference>
<evidence type="ECO:0000256" key="11">
    <source>
        <dbReference type="ARBA" id="ARBA00022842"/>
    </source>
</evidence>
<evidence type="ECO:0000256" key="15">
    <source>
        <dbReference type="ARBA" id="ARBA00032605"/>
    </source>
</evidence>
<evidence type="ECO:0000256" key="4">
    <source>
        <dbReference type="ARBA" id="ARBA00010561"/>
    </source>
</evidence>
<keyword evidence="7 19" id="KW-1003">Cell membrane</keyword>
<sequence length="262" mass="29313">MKNELRIFFTALMFYTRIPCPSNTDHSPDYINKATRYFPFIGWIVGGISFIVFALCSFLFEVEIAVVFSLIAGILCTGAFHEDGFADVFDGFGGGWTKIKILEIMKDSRIGAYGGIAIGFLLILKILVLIKLLAKIASNDYLTIFLIFVSYHALARLTAINIVFNSEYAREDETSKAKPIAKGHTSVEIVGAYTFGLIPLVILGFINPLLLMVILPLFLLYAYANRYFKKWLGGYTGDCLGATEQFGEIVVLLTYLVLWKYI</sequence>
<feature type="transmembrane region" description="Helical" evidence="19">
    <location>
        <begin position="40"/>
        <end position="60"/>
    </location>
</feature>
<evidence type="ECO:0000256" key="2">
    <source>
        <dbReference type="ARBA" id="ARBA00004651"/>
    </source>
</evidence>
<evidence type="ECO:0000256" key="14">
    <source>
        <dbReference type="ARBA" id="ARBA00025228"/>
    </source>
</evidence>
<dbReference type="AlphaFoldDB" id="A0A316DIG4"/>
<keyword evidence="21" id="KW-1185">Reference proteome</keyword>
<dbReference type="EMBL" id="QGGO01000036">
    <property type="protein sequence ID" value="PWK17302.1"/>
    <property type="molecule type" value="Genomic_DNA"/>
</dbReference>
<feature type="transmembrane region" description="Helical" evidence="19">
    <location>
        <begin position="110"/>
        <end position="130"/>
    </location>
</feature>
<keyword evidence="13 19" id="KW-0472">Membrane</keyword>
<comment type="cofactor">
    <cofactor evidence="1 19">
        <name>Mg(2+)</name>
        <dbReference type="ChEBI" id="CHEBI:18420"/>
    </cofactor>
</comment>
<evidence type="ECO:0000256" key="5">
    <source>
        <dbReference type="ARBA" id="ARBA00013200"/>
    </source>
</evidence>
<evidence type="ECO:0000313" key="20">
    <source>
        <dbReference type="EMBL" id="PWK17302.1"/>
    </source>
</evidence>
<comment type="caution">
    <text evidence="20">The sequence shown here is derived from an EMBL/GenBank/DDBJ whole genome shotgun (WGS) entry which is preliminary data.</text>
</comment>
<evidence type="ECO:0000256" key="13">
    <source>
        <dbReference type="ARBA" id="ARBA00023136"/>
    </source>
</evidence>
<comment type="catalytic activity">
    <reaction evidence="18 19">
        <text>alpha-ribazole 5'-phosphate + adenosylcob(III)inamide-GDP = adenosylcob(III)alamin 5'-phosphate + GMP + H(+)</text>
        <dbReference type="Rhea" id="RHEA:23560"/>
        <dbReference type="ChEBI" id="CHEBI:15378"/>
        <dbReference type="ChEBI" id="CHEBI:57918"/>
        <dbReference type="ChEBI" id="CHEBI:58115"/>
        <dbReference type="ChEBI" id="CHEBI:60487"/>
        <dbReference type="ChEBI" id="CHEBI:60493"/>
        <dbReference type="EC" id="2.7.8.26"/>
    </reaction>
</comment>
<feature type="transmembrane region" description="Helical" evidence="19">
    <location>
        <begin position="197"/>
        <end position="223"/>
    </location>
</feature>
<comment type="catalytic activity">
    <reaction evidence="17 19">
        <text>alpha-ribazole + adenosylcob(III)inamide-GDP = adenosylcob(III)alamin + GMP + H(+)</text>
        <dbReference type="Rhea" id="RHEA:16049"/>
        <dbReference type="ChEBI" id="CHEBI:10329"/>
        <dbReference type="ChEBI" id="CHEBI:15378"/>
        <dbReference type="ChEBI" id="CHEBI:18408"/>
        <dbReference type="ChEBI" id="CHEBI:58115"/>
        <dbReference type="ChEBI" id="CHEBI:60487"/>
        <dbReference type="EC" id="2.7.8.26"/>
    </reaction>
</comment>
<evidence type="ECO:0000256" key="12">
    <source>
        <dbReference type="ARBA" id="ARBA00022989"/>
    </source>
</evidence>
<reference evidence="20 21" key="1">
    <citation type="submission" date="2018-05" db="EMBL/GenBank/DDBJ databases">
        <title>Genomic Encyclopedia of Archaeal and Bacterial Type Strains, Phase II (KMG-II): from individual species to whole genera.</title>
        <authorList>
            <person name="Goeker M."/>
        </authorList>
    </citation>
    <scope>NUCLEOTIDE SEQUENCE [LARGE SCALE GENOMIC DNA]</scope>
    <source>
        <strain evidence="20 21">DSM 22214</strain>
    </source>
</reference>
<dbReference type="PANTHER" id="PTHR34148">
    <property type="entry name" value="ADENOSYLCOBINAMIDE-GDP RIBAZOLETRANSFERASE"/>
    <property type="match status" value="1"/>
</dbReference>
<organism evidence="20 21">
    <name type="scientific">Arcicella aurantiaca</name>
    <dbReference type="NCBI Taxonomy" id="591202"/>
    <lineage>
        <taxon>Bacteria</taxon>
        <taxon>Pseudomonadati</taxon>
        <taxon>Bacteroidota</taxon>
        <taxon>Cytophagia</taxon>
        <taxon>Cytophagales</taxon>
        <taxon>Flectobacillaceae</taxon>
        <taxon>Arcicella</taxon>
    </lineage>
</organism>
<comment type="subcellular location">
    <subcellularLocation>
        <location evidence="2 19">Cell membrane</location>
        <topology evidence="2 19">Multi-pass membrane protein</topology>
    </subcellularLocation>
</comment>
<dbReference type="UniPathway" id="UPA00148">
    <property type="reaction ID" value="UER00238"/>
</dbReference>
<evidence type="ECO:0000313" key="21">
    <source>
        <dbReference type="Proteomes" id="UP000245489"/>
    </source>
</evidence>
<evidence type="ECO:0000256" key="3">
    <source>
        <dbReference type="ARBA" id="ARBA00004663"/>
    </source>
</evidence>
<dbReference type="GO" id="GO:0009236">
    <property type="term" value="P:cobalamin biosynthetic process"/>
    <property type="evidence" value="ECO:0007669"/>
    <property type="project" value="UniProtKB-UniRule"/>
</dbReference>
<dbReference type="EC" id="2.7.8.26" evidence="5 19"/>
<proteinExistence type="inferred from homology"/>